<evidence type="ECO:0000256" key="3">
    <source>
        <dbReference type="ARBA" id="ARBA00023136"/>
    </source>
</evidence>
<keyword evidence="2" id="KW-0418">Kinase</keyword>
<dbReference type="GO" id="GO:0005886">
    <property type="term" value="C:plasma membrane"/>
    <property type="evidence" value="ECO:0007669"/>
    <property type="project" value="UniProtKB-SubCell"/>
</dbReference>
<dbReference type="Gene3D" id="1.10.510.10">
    <property type="entry name" value="Transferase(Phosphotransferase) domain 1"/>
    <property type="match status" value="1"/>
</dbReference>
<evidence type="ECO:0000256" key="5">
    <source>
        <dbReference type="SAM" id="MobiDB-lite"/>
    </source>
</evidence>
<keyword evidence="3" id="KW-0472">Membrane</keyword>
<evidence type="ECO:0000256" key="4">
    <source>
        <dbReference type="ARBA" id="ARBA00023288"/>
    </source>
</evidence>
<comment type="caution">
    <text evidence="7">The sequence shown here is derived from an EMBL/GenBank/DDBJ whole genome shotgun (WGS) entry which is preliminary data.</text>
</comment>
<dbReference type="InterPro" id="IPR011009">
    <property type="entry name" value="Kinase-like_dom_sf"/>
</dbReference>
<evidence type="ECO:0000313" key="7">
    <source>
        <dbReference type="EMBL" id="KAL3634677.1"/>
    </source>
</evidence>
<evidence type="ECO:0000259" key="6">
    <source>
        <dbReference type="PROSITE" id="PS50011"/>
    </source>
</evidence>
<dbReference type="EMBL" id="JAVIJP010000028">
    <property type="protein sequence ID" value="KAL3634677.1"/>
    <property type="molecule type" value="Genomic_DNA"/>
</dbReference>
<keyword evidence="2" id="KW-0808">Transferase</keyword>
<gene>
    <name evidence="7" type="ORF">CASFOL_021731</name>
</gene>
<feature type="domain" description="Protein kinase" evidence="6">
    <location>
        <begin position="1"/>
        <end position="246"/>
    </location>
</feature>
<dbReference type="Proteomes" id="UP001632038">
    <property type="component" value="Unassembled WGS sequence"/>
</dbReference>
<dbReference type="PANTHER" id="PTHR47985:SF23">
    <property type="entry name" value="OS07G0695300 PROTEIN"/>
    <property type="match status" value="1"/>
</dbReference>
<feature type="region of interest" description="Disordered" evidence="5">
    <location>
        <begin position="45"/>
        <end position="82"/>
    </location>
</feature>
<sequence length="263" mass="28092">MRIRFVTAEGVQAVTEEGVQAGLLNTAGDQVGSVVAEVPNTVGDQVVTTNSAGDGAGTSNSAGDEAGTSNSAGDEAGTSNSAGASRMEIGAGIAKGLIYLHTKGIIYRGLRPGKVLLGEGYRPKLFDFKCAVSVPSGGPLSIVPNDVLVGPYPYRAPEVSLINKLVTPKADVYSFGVVLRQMISGLERGSNWLHPDSFELRPHREIDNVFPIENWMKATTLVNQCMQEIPESRPDMSIVERGMRFLANEPNVIWPVELAEPRI</sequence>
<keyword evidence="4" id="KW-0449">Lipoprotein</keyword>
<dbReference type="GO" id="GO:0004674">
    <property type="term" value="F:protein serine/threonine kinase activity"/>
    <property type="evidence" value="ECO:0007669"/>
    <property type="project" value="UniProtKB-KW"/>
</dbReference>
<evidence type="ECO:0000256" key="1">
    <source>
        <dbReference type="ARBA" id="ARBA00004193"/>
    </source>
</evidence>
<dbReference type="PANTHER" id="PTHR47985">
    <property type="entry name" value="OS07G0668900 PROTEIN"/>
    <property type="match status" value="1"/>
</dbReference>
<evidence type="ECO:0000256" key="2">
    <source>
        <dbReference type="ARBA" id="ARBA00022527"/>
    </source>
</evidence>
<proteinExistence type="predicted"/>
<name>A0ABD3CYA9_9LAMI</name>
<dbReference type="InterPro" id="IPR000719">
    <property type="entry name" value="Prot_kinase_dom"/>
</dbReference>
<dbReference type="SUPFAM" id="SSF56112">
    <property type="entry name" value="Protein kinase-like (PK-like)"/>
    <property type="match status" value="1"/>
</dbReference>
<dbReference type="Pfam" id="PF00069">
    <property type="entry name" value="Pkinase"/>
    <property type="match status" value="1"/>
</dbReference>
<keyword evidence="8" id="KW-1185">Reference proteome</keyword>
<accession>A0ABD3CYA9</accession>
<evidence type="ECO:0000313" key="8">
    <source>
        <dbReference type="Proteomes" id="UP001632038"/>
    </source>
</evidence>
<protein>
    <recommendedName>
        <fullName evidence="6">Protein kinase domain-containing protein</fullName>
    </recommendedName>
</protein>
<dbReference type="PROSITE" id="PS50011">
    <property type="entry name" value="PROTEIN_KINASE_DOM"/>
    <property type="match status" value="1"/>
</dbReference>
<reference evidence="8" key="1">
    <citation type="journal article" date="2024" name="IScience">
        <title>Strigolactones Initiate the Formation of Haustorium-like Structures in Castilleja.</title>
        <authorList>
            <person name="Buerger M."/>
            <person name="Peterson D."/>
            <person name="Chory J."/>
        </authorList>
    </citation>
    <scope>NUCLEOTIDE SEQUENCE [LARGE SCALE GENOMIC DNA]</scope>
</reference>
<keyword evidence="2" id="KW-0723">Serine/threonine-protein kinase</keyword>
<comment type="subcellular location">
    <subcellularLocation>
        <location evidence="1">Cell membrane</location>
        <topology evidence="1">Lipid-anchor</topology>
    </subcellularLocation>
</comment>
<organism evidence="7 8">
    <name type="scientific">Castilleja foliolosa</name>
    <dbReference type="NCBI Taxonomy" id="1961234"/>
    <lineage>
        <taxon>Eukaryota</taxon>
        <taxon>Viridiplantae</taxon>
        <taxon>Streptophyta</taxon>
        <taxon>Embryophyta</taxon>
        <taxon>Tracheophyta</taxon>
        <taxon>Spermatophyta</taxon>
        <taxon>Magnoliopsida</taxon>
        <taxon>eudicotyledons</taxon>
        <taxon>Gunneridae</taxon>
        <taxon>Pentapetalae</taxon>
        <taxon>asterids</taxon>
        <taxon>lamiids</taxon>
        <taxon>Lamiales</taxon>
        <taxon>Orobanchaceae</taxon>
        <taxon>Pedicularideae</taxon>
        <taxon>Castillejinae</taxon>
        <taxon>Castilleja</taxon>
    </lineage>
</organism>
<dbReference type="AlphaFoldDB" id="A0ABD3CYA9"/>
<dbReference type="SMART" id="SM00220">
    <property type="entry name" value="S_TKc"/>
    <property type="match status" value="1"/>
</dbReference>